<evidence type="ECO:0000256" key="2">
    <source>
        <dbReference type="ARBA" id="ARBA00005182"/>
    </source>
</evidence>
<dbReference type="GO" id="GO:0042597">
    <property type="term" value="C:periplasmic space"/>
    <property type="evidence" value="ECO:0007669"/>
    <property type="project" value="UniProtKB-SubCell"/>
</dbReference>
<dbReference type="PROSITE" id="PS51257">
    <property type="entry name" value="PROKAR_LIPOPROTEIN"/>
    <property type="match status" value="1"/>
</dbReference>
<comment type="subcellular location">
    <subcellularLocation>
        <location evidence="1">Periplasm</location>
    </subcellularLocation>
</comment>
<dbReference type="EMBL" id="DWXG01000083">
    <property type="protein sequence ID" value="HJB98803.1"/>
    <property type="molecule type" value="Genomic_DNA"/>
</dbReference>
<reference evidence="8" key="2">
    <citation type="submission" date="2021-04" db="EMBL/GenBank/DDBJ databases">
        <authorList>
            <person name="Gilroy R."/>
        </authorList>
    </citation>
    <scope>NUCLEOTIDE SEQUENCE</scope>
    <source>
        <strain evidence="8">CHK185-1770</strain>
    </source>
</reference>
<accession>A0A9D2MXX6</accession>
<feature type="domain" description="AlgX/AlgJ SGNH hydrolase-like" evidence="7">
    <location>
        <begin position="93"/>
        <end position="247"/>
    </location>
</feature>
<evidence type="ECO:0000256" key="5">
    <source>
        <dbReference type="ARBA" id="ARBA00022764"/>
    </source>
</evidence>
<evidence type="ECO:0000259" key="7">
    <source>
        <dbReference type="Pfam" id="PF16822"/>
    </source>
</evidence>
<reference evidence="8" key="1">
    <citation type="journal article" date="2021" name="PeerJ">
        <title>Extensive microbial diversity within the chicken gut microbiome revealed by metagenomics and culture.</title>
        <authorList>
            <person name="Gilroy R."/>
            <person name="Ravi A."/>
            <person name="Getino M."/>
            <person name="Pursley I."/>
            <person name="Horton D.L."/>
            <person name="Alikhan N.F."/>
            <person name="Baker D."/>
            <person name="Gharbi K."/>
            <person name="Hall N."/>
            <person name="Watson M."/>
            <person name="Adriaenssens E.M."/>
            <person name="Foster-Nyarko E."/>
            <person name="Jarju S."/>
            <person name="Secka A."/>
            <person name="Antonio M."/>
            <person name="Oren A."/>
            <person name="Chaudhuri R.R."/>
            <person name="La Ragione R."/>
            <person name="Hildebrand F."/>
            <person name="Pallen M.J."/>
        </authorList>
    </citation>
    <scope>NUCLEOTIDE SEQUENCE</scope>
    <source>
        <strain evidence="8">CHK185-1770</strain>
    </source>
</reference>
<comment type="pathway">
    <text evidence="2">Glycan biosynthesis; alginate biosynthesis.</text>
</comment>
<dbReference type="Pfam" id="PF16822">
    <property type="entry name" value="ALGX"/>
    <property type="match status" value="1"/>
</dbReference>
<dbReference type="Proteomes" id="UP000826793">
    <property type="component" value="Unassembled WGS sequence"/>
</dbReference>
<gene>
    <name evidence="8" type="ORF">H9710_09530</name>
</gene>
<keyword evidence="3" id="KW-0808">Transferase</keyword>
<keyword evidence="4" id="KW-0732">Signal</keyword>
<dbReference type="GO" id="GO:0016740">
    <property type="term" value="F:transferase activity"/>
    <property type="evidence" value="ECO:0007669"/>
    <property type="project" value="UniProtKB-KW"/>
</dbReference>
<dbReference type="AlphaFoldDB" id="A0A9D2MXX6"/>
<dbReference type="InterPro" id="IPR031811">
    <property type="entry name" value="ALGX/ALGJ_SGNH-like"/>
</dbReference>
<keyword evidence="5" id="KW-0574">Periplasm</keyword>
<evidence type="ECO:0000256" key="3">
    <source>
        <dbReference type="ARBA" id="ARBA00022679"/>
    </source>
</evidence>
<evidence type="ECO:0000313" key="9">
    <source>
        <dbReference type="Proteomes" id="UP000826793"/>
    </source>
</evidence>
<dbReference type="GO" id="GO:0042121">
    <property type="term" value="P:alginic acid biosynthetic process"/>
    <property type="evidence" value="ECO:0007669"/>
    <property type="project" value="UniProtKB-KW"/>
</dbReference>
<comment type="caution">
    <text evidence="8">The sequence shown here is derived from an EMBL/GenBank/DDBJ whole genome shotgun (WGS) entry which is preliminary data.</text>
</comment>
<proteinExistence type="predicted"/>
<keyword evidence="6" id="KW-0016">Alginate biosynthesis</keyword>
<sequence>MGKKGSLVFILLFFCACCVPGLGMLLLGESDAAGNEVLSPKPQLKHPDGSWNLEVMSDAADYFADHFAFRQELITADSLLKAELFATSSQEQVALGREGWLFYAETLDDYTGADCLTPRQAYAIGRSLKLAQEYVESQGASFLFTVAPNKISLYPQFAQGNLARGQVTALDQVEESLAREGVPYTDLLEALSAQEEVLYHQLDSHWTNRGAALAHDALLEGLGLSGSAFQKEGSYQATHRGDLYEMLFPASDKLDNQWEFSQALDFTYDTPIRDVDDLRIQTSSDGSCGNLLLFRDSFGNTLHSLLAEDFGHALFSRAQPYDLSLLDAVQADYVVVEIVERNLSVLSRTSFRMPAPQVTLPGQVQPGDQAAALQGEESPSAPGMVTITGWVASCDVDSPLYLQVGDTVYEAFPTGETPEDQEAYPFTAYLPTGTDLTGAQVLYREEGVWRASTPSQEP</sequence>
<protein>
    <recommendedName>
        <fullName evidence="7">AlgX/AlgJ SGNH hydrolase-like domain-containing protein</fullName>
    </recommendedName>
</protein>
<name>A0A9D2MXX6_9FIRM</name>
<evidence type="ECO:0000256" key="6">
    <source>
        <dbReference type="ARBA" id="ARBA00022841"/>
    </source>
</evidence>
<organism evidence="8 9">
    <name type="scientific">Candidatus Acutalibacter pullicola</name>
    <dbReference type="NCBI Taxonomy" id="2838417"/>
    <lineage>
        <taxon>Bacteria</taxon>
        <taxon>Bacillati</taxon>
        <taxon>Bacillota</taxon>
        <taxon>Clostridia</taxon>
        <taxon>Eubacteriales</taxon>
        <taxon>Acutalibacteraceae</taxon>
        <taxon>Acutalibacter</taxon>
    </lineage>
</organism>
<evidence type="ECO:0000256" key="1">
    <source>
        <dbReference type="ARBA" id="ARBA00004418"/>
    </source>
</evidence>
<evidence type="ECO:0000256" key="4">
    <source>
        <dbReference type="ARBA" id="ARBA00022729"/>
    </source>
</evidence>
<evidence type="ECO:0000313" key="8">
    <source>
        <dbReference type="EMBL" id="HJB98803.1"/>
    </source>
</evidence>